<accession>A0A366L086</accession>
<dbReference type="Proteomes" id="UP000252081">
    <property type="component" value="Unassembled WGS sequence"/>
</dbReference>
<dbReference type="Gene3D" id="3.10.450.700">
    <property type="match status" value="1"/>
</dbReference>
<sequence>MRNIVLVSESFCQGNRSYFLDYRLARNNSNYICFTRSDAQWDGTYSMERLRVFEEDFEMLIGSFSSLMLTTGKVMNPFRTFAF</sequence>
<evidence type="ECO:0000313" key="1">
    <source>
        <dbReference type="EMBL" id="RBQ06714.1"/>
    </source>
</evidence>
<organism evidence="1 2">
    <name type="scientific">Pedobacter miscanthi</name>
    <dbReference type="NCBI Taxonomy" id="2259170"/>
    <lineage>
        <taxon>Bacteria</taxon>
        <taxon>Pseudomonadati</taxon>
        <taxon>Bacteroidota</taxon>
        <taxon>Sphingobacteriia</taxon>
        <taxon>Sphingobacteriales</taxon>
        <taxon>Sphingobacteriaceae</taxon>
        <taxon>Pedobacter</taxon>
    </lineage>
</organism>
<comment type="caution">
    <text evidence="1">The sequence shown here is derived from an EMBL/GenBank/DDBJ whole genome shotgun (WGS) entry which is preliminary data.</text>
</comment>
<dbReference type="EMBL" id="QNQU01000010">
    <property type="protein sequence ID" value="RBQ06714.1"/>
    <property type="molecule type" value="Genomic_DNA"/>
</dbReference>
<dbReference type="OrthoDB" id="773276at2"/>
<gene>
    <name evidence="1" type="ORF">DRW42_13095</name>
</gene>
<dbReference type="AlphaFoldDB" id="A0A366L086"/>
<protein>
    <submittedName>
        <fullName evidence="1">Uncharacterized protein</fullName>
    </submittedName>
</protein>
<proteinExistence type="predicted"/>
<reference evidence="1 2" key="1">
    <citation type="submission" date="2018-07" db="EMBL/GenBank/DDBJ databases">
        <title>A draft genome of a endophytic bacteria, a new species of Pedobacter.</title>
        <authorList>
            <person name="Zhang Z.D."/>
            <person name="Chen Z.J."/>
        </authorList>
    </citation>
    <scope>NUCLEOTIDE SEQUENCE [LARGE SCALE GENOMIC DNA]</scope>
    <source>
        <strain evidence="1 2">RS10</strain>
    </source>
</reference>
<keyword evidence="2" id="KW-1185">Reference proteome</keyword>
<dbReference type="RefSeq" id="WP_113949277.1">
    <property type="nucleotide sequence ID" value="NZ_QNQU01000010.1"/>
</dbReference>
<name>A0A366L086_9SPHI</name>
<evidence type="ECO:0000313" key="2">
    <source>
        <dbReference type="Proteomes" id="UP000252081"/>
    </source>
</evidence>